<dbReference type="Gene3D" id="3.30.360.10">
    <property type="entry name" value="Dihydrodipicolinate Reductase, domain 2"/>
    <property type="match status" value="1"/>
</dbReference>
<evidence type="ECO:0000259" key="4">
    <source>
        <dbReference type="Pfam" id="PF02894"/>
    </source>
</evidence>
<dbReference type="Pfam" id="PF02894">
    <property type="entry name" value="GFO_IDH_MocA_C"/>
    <property type="match status" value="1"/>
</dbReference>
<dbReference type="Gene3D" id="3.40.50.720">
    <property type="entry name" value="NAD(P)-binding Rossmann-like Domain"/>
    <property type="match status" value="1"/>
</dbReference>
<organism evidence="5 6">
    <name type="scientific">Mariniphaga sediminis</name>
    <dbReference type="NCBI Taxonomy" id="1628158"/>
    <lineage>
        <taxon>Bacteria</taxon>
        <taxon>Pseudomonadati</taxon>
        <taxon>Bacteroidota</taxon>
        <taxon>Bacteroidia</taxon>
        <taxon>Marinilabiliales</taxon>
        <taxon>Prolixibacteraceae</taxon>
        <taxon>Mariniphaga</taxon>
    </lineage>
</organism>
<dbReference type="InterPro" id="IPR004104">
    <property type="entry name" value="Gfo/Idh/MocA-like_OxRdtase_C"/>
</dbReference>
<feature type="domain" description="Gfo/Idh/MocA-like oxidoreductase N-terminal" evidence="3">
    <location>
        <begin position="42"/>
        <end position="169"/>
    </location>
</feature>
<dbReference type="PROSITE" id="PS51318">
    <property type="entry name" value="TAT"/>
    <property type="match status" value="1"/>
</dbReference>
<dbReference type="OrthoDB" id="9795543at2"/>
<dbReference type="InterPro" id="IPR006311">
    <property type="entry name" value="TAT_signal"/>
</dbReference>
<evidence type="ECO:0000256" key="2">
    <source>
        <dbReference type="SAM" id="MobiDB-lite"/>
    </source>
</evidence>
<dbReference type="AlphaFoldDB" id="A0A399D643"/>
<protein>
    <submittedName>
        <fullName evidence="5">Gfo/Idh/MocA family oxidoreductase</fullName>
    </submittedName>
</protein>
<dbReference type="InterPro" id="IPR050463">
    <property type="entry name" value="Gfo/Idh/MocA_oxidrdct_glycsds"/>
</dbReference>
<feature type="domain" description="Gfo/Idh/MocA-like oxidoreductase C-terminal" evidence="4">
    <location>
        <begin position="232"/>
        <end position="408"/>
    </location>
</feature>
<feature type="region of interest" description="Disordered" evidence="2">
    <location>
        <begin position="336"/>
        <end position="356"/>
    </location>
</feature>
<keyword evidence="6" id="KW-1185">Reference proteome</keyword>
<dbReference type="InterPro" id="IPR000683">
    <property type="entry name" value="Gfo/Idh/MocA-like_OxRdtase_N"/>
</dbReference>
<reference evidence="5 6" key="1">
    <citation type="journal article" date="2015" name="Int. J. Syst. Evol. Microbiol.">
        <title>Mariniphaga sediminis sp. nov., isolated from coastal sediment.</title>
        <authorList>
            <person name="Wang F.Q."/>
            <person name="Shen Q.Y."/>
            <person name="Chen G.J."/>
            <person name="Du Z.J."/>
        </authorList>
    </citation>
    <scope>NUCLEOTIDE SEQUENCE [LARGE SCALE GENOMIC DNA]</scope>
    <source>
        <strain evidence="5 6">SY21</strain>
    </source>
</reference>
<evidence type="ECO:0000313" key="6">
    <source>
        <dbReference type="Proteomes" id="UP000266441"/>
    </source>
</evidence>
<dbReference type="SUPFAM" id="SSF51735">
    <property type="entry name" value="NAD(P)-binding Rossmann-fold domains"/>
    <property type="match status" value="1"/>
</dbReference>
<accession>A0A399D643</accession>
<dbReference type="GO" id="GO:0000166">
    <property type="term" value="F:nucleotide binding"/>
    <property type="evidence" value="ECO:0007669"/>
    <property type="project" value="InterPro"/>
</dbReference>
<dbReference type="PANTHER" id="PTHR43818:SF11">
    <property type="entry name" value="BCDNA.GH03377"/>
    <property type="match status" value="1"/>
</dbReference>
<dbReference type="EMBL" id="QWET01000001">
    <property type="protein sequence ID" value="RIH66976.1"/>
    <property type="molecule type" value="Genomic_DNA"/>
</dbReference>
<proteinExistence type="predicted"/>
<dbReference type="Proteomes" id="UP000266441">
    <property type="component" value="Unassembled WGS sequence"/>
</dbReference>
<keyword evidence="1" id="KW-0560">Oxidoreductase</keyword>
<comment type="caution">
    <text evidence="5">The sequence shown here is derived from an EMBL/GenBank/DDBJ whole genome shotgun (WGS) entry which is preliminary data.</text>
</comment>
<dbReference type="InterPro" id="IPR036291">
    <property type="entry name" value="NAD(P)-bd_dom_sf"/>
</dbReference>
<dbReference type="RefSeq" id="WP_119348002.1">
    <property type="nucleotide sequence ID" value="NZ_QWET01000001.1"/>
</dbReference>
<dbReference type="SUPFAM" id="SSF55347">
    <property type="entry name" value="Glyceraldehyde-3-phosphate dehydrogenase-like, C-terminal domain"/>
    <property type="match status" value="1"/>
</dbReference>
<dbReference type="PANTHER" id="PTHR43818">
    <property type="entry name" value="BCDNA.GH03377"/>
    <property type="match status" value="1"/>
</dbReference>
<name>A0A399D643_9BACT</name>
<evidence type="ECO:0000259" key="3">
    <source>
        <dbReference type="Pfam" id="PF01408"/>
    </source>
</evidence>
<gene>
    <name evidence="5" type="ORF">D1164_00660</name>
</gene>
<evidence type="ECO:0000313" key="5">
    <source>
        <dbReference type="EMBL" id="RIH66976.1"/>
    </source>
</evidence>
<dbReference type="GO" id="GO:0016491">
    <property type="term" value="F:oxidoreductase activity"/>
    <property type="evidence" value="ECO:0007669"/>
    <property type="project" value="UniProtKB-KW"/>
</dbReference>
<evidence type="ECO:0000256" key="1">
    <source>
        <dbReference type="ARBA" id="ARBA00023002"/>
    </source>
</evidence>
<dbReference type="Pfam" id="PF01408">
    <property type="entry name" value="GFO_IDH_MocA"/>
    <property type="match status" value="1"/>
</dbReference>
<sequence length="420" mass="47169">MENLSRRKFIKSSAIVTSGVGVLPNSLTILKKGRALGANDRIRIGIIGCGSRGNNVFMDGVYKHADKMNVEIVALCDPWRIAREEANQKVKKWFGRDARQVVSYRELFELDNVDAVMIASPDHLHTTHLEAAARAGKHVYVEKPLAMDMDRLIKAVDAVDEAGVVVQVGTQLRSYPGIMGTRELFRQGKLGKLSRIEECRNSKRPYWYNYLRDVKAEDVDWKEFLGDRPFRPFRSDLYSAWYGYYDFSHGPIPNLGAHFIDIVHFVTGAKFPESCVCLGGTFTWKDEHEFTAPDCIQATWIYPEGFLVSSSNNLGNGKGSVRNFYGDKGSLNMASWGSPTYSDEDSPRPDGTINGEKPVVKVEGPDHFLDWLQCIRNGQKTIAPIEAGYQHAVAVLMAMKSYETGRKVIYDAKKRKILSA</sequence>